<dbReference type="GeneID" id="54566828"/>
<feature type="transmembrane region" description="Helical" evidence="7">
    <location>
        <begin position="29"/>
        <end position="50"/>
    </location>
</feature>
<dbReference type="InterPro" id="IPR052337">
    <property type="entry name" value="SAT4-like"/>
</dbReference>
<feature type="transmembrane region" description="Helical" evidence="7">
    <location>
        <begin position="228"/>
        <end position="247"/>
    </location>
</feature>
<feature type="transmembrane region" description="Helical" evidence="7">
    <location>
        <begin position="141"/>
        <end position="162"/>
    </location>
</feature>
<comment type="subcellular location">
    <subcellularLocation>
        <location evidence="1">Membrane</location>
        <topology evidence="1">Multi-pass membrane protein</topology>
    </subcellularLocation>
</comment>
<evidence type="ECO:0000256" key="5">
    <source>
        <dbReference type="ARBA" id="ARBA00038359"/>
    </source>
</evidence>
<dbReference type="GO" id="GO:0016020">
    <property type="term" value="C:membrane"/>
    <property type="evidence" value="ECO:0007669"/>
    <property type="project" value="UniProtKB-SubCell"/>
</dbReference>
<feature type="transmembrane region" description="Helical" evidence="7">
    <location>
        <begin position="267"/>
        <end position="288"/>
    </location>
</feature>
<dbReference type="Pfam" id="PF20684">
    <property type="entry name" value="Fung_rhodopsin"/>
    <property type="match status" value="1"/>
</dbReference>
<evidence type="ECO:0000256" key="2">
    <source>
        <dbReference type="ARBA" id="ARBA00022692"/>
    </source>
</evidence>
<dbReference type="InterPro" id="IPR049326">
    <property type="entry name" value="Rhodopsin_dom_fungi"/>
</dbReference>
<dbReference type="RefSeq" id="XP_033664601.1">
    <property type="nucleotide sequence ID" value="XM_033813556.1"/>
</dbReference>
<keyword evidence="2 7" id="KW-0812">Transmembrane</keyword>
<feature type="transmembrane region" description="Helical" evidence="7">
    <location>
        <begin position="62"/>
        <end position="81"/>
    </location>
</feature>
<keyword evidence="4 7" id="KW-0472">Membrane</keyword>
<organism evidence="9 10">
    <name type="scientific">Zasmidium cellare ATCC 36951</name>
    <dbReference type="NCBI Taxonomy" id="1080233"/>
    <lineage>
        <taxon>Eukaryota</taxon>
        <taxon>Fungi</taxon>
        <taxon>Dikarya</taxon>
        <taxon>Ascomycota</taxon>
        <taxon>Pezizomycotina</taxon>
        <taxon>Dothideomycetes</taxon>
        <taxon>Dothideomycetidae</taxon>
        <taxon>Mycosphaerellales</taxon>
        <taxon>Mycosphaerellaceae</taxon>
        <taxon>Zasmidium</taxon>
    </lineage>
</organism>
<comment type="similarity">
    <text evidence="5">Belongs to the SAT4 family.</text>
</comment>
<proteinExistence type="inferred from homology"/>
<reference evidence="9" key="1">
    <citation type="journal article" date="2020" name="Stud. Mycol.">
        <title>101 Dothideomycetes genomes: a test case for predicting lifestyles and emergence of pathogens.</title>
        <authorList>
            <person name="Haridas S."/>
            <person name="Albert R."/>
            <person name="Binder M."/>
            <person name="Bloem J."/>
            <person name="Labutti K."/>
            <person name="Salamov A."/>
            <person name="Andreopoulos B."/>
            <person name="Baker S."/>
            <person name="Barry K."/>
            <person name="Bills G."/>
            <person name="Bluhm B."/>
            <person name="Cannon C."/>
            <person name="Castanera R."/>
            <person name="Culley D."/>
            <person name="Daum C."/>
            <person name="Ezra D."/>
            <person name="Gonzalez J."/>
            <person name="Henrissat B."/>
            <person name="Kuo A."/>
            <person name="Liang C."/>
            <person name="Lipzen A."/>
            <person name="Lutzoni F."/>
            <person name="Magnuson J."/>
            <person name="Mondo S."/>
            <person name="Nolan M."/>
            <person name="Ohm R."/>
            <person name="Pangilinan J."/>
            <person name="Park H.-J."/>
            <person name="Ramirez L."/>
            <person name="Alfaro M."/>
            <person name="Sun H."/>
            <person name="Tritt A."/>
            <person name="Yoshinaga Y."/>
            <person name="Zwiers L.-H."/>
            <person name="Turgeon B."/>
            <person name="Goodwin S."/>
            <person name="Spatafora J."/>
            <person name="Crous P."/>
            <person name="Grigoriev I."/>
        </authorList>
    </citation>
    <scope>NUCLEOTIDE SEQUENCE</scope>
    <source>
        <strain evidence="9">ATCC 36951</strain>
    </source>
</reference>
<evidence type="ECO:0000256" key="7">
    <source>
        <dbReference type="SAM" id="Phobius"/>
    </source>
</evidence>
<dbReference type="OrthoDB" id="5022096at2759"/>
<name>A0A6A6CCS0_ZASCE</name>
<dbReference type="EMBL" id="ML993607">
    <property type="protein sequence ID" value="KAF2163712.1"/>
    <property type="molecule type" value="Genomic_DNA"/>
</dbReference>
<evidence type="ECO:0000256" key="4">
    <source>
        <dbReference type="ARBA" id="ARBA00023136"/>
    </source>
</evidence>
<evidence type="ECO:0000313" key="10">
    <source>
        <dbReference type="Proteomes" id="UP000799537"/>
    </source>
</evidence>
<feature type="domain" description="Rhodopsin" evidence="8">
    <location>
        <begin position="46"/>
        <end position="289"/>
    </location>
</feature>
<evidence type="ECO:0000256" key="1">
    <source>
        <dbReference type="ARBA" id="ARBA00004141"/>
    </source>
</evidence>
<feature type="transmembrane region" description="Helical" evidence="7">
    <location>
        <begin position="194"/>
        <end position="216"/>
    </location>
</feature>
<gene>
    <name evidence="9" type="ORF">M409DRAFT_57209</name>
</gene>
<sequence length="426" mass="47670">MPALRMLARQQMAPPPDNAYCQENNKAEILGVTGAFFTAGIIIVGLRMSVRAIMIKSIGADDYVMLSALIMAMATFISFVYETKYAIGKHTQCIAMDDYEMYAKWQYYHSLWVMIGVVLVKISIALFLMRLVPPGKKWKRFLWGSIVFLVCFCLSCMGTLIWNCTPIAASWDFELRAKPSTRCFSNDTFTAIGLYNSSVNCATDFLFAILPIPIIVKLQVNRRTKMTLGIILSLGYFACAAGIVKAVKQHQFFDETDPTWHNDFNVWNMIELCVGMIAASLPTLRPLFAKILETTKTALSSSRENSGNRTAIGGSSGYRRQRDVDGDIKMDDWKDFSNSTGTATFSTVKTAVGTEPDMHQHQASTSKNARHTLAMTDARDPNDDGSWEDIEVLRSQSEETLNRPAGIHKTTSIMRSCEQVQPGRRF</sequence>
<evidence type="ECO:0000256" key="3">
    <source>
        <dbReference type="ARBA" id="ARBA00022989"/>
    </source>
</evidence>
<feature type="transmembrane region" description="Helical" evidence="7">
    <location>
        <begin position="107"/>
        <end position="129"/>
    </location>
</feature>
<dbReference type="AlphaFoldDB" id="A0A6A6CCS0"/>
<protein>
    <recommendedName>
        <fullName evidence="8">Rhodopsin domain-containing protein</fullName>
    </recommendedName>
</protein>
<dbReference type="Proteomes" id="UP000799537">
    <property type="component" value="Unassembled WGS sequence"/>
</dbReference>
<feature type="region of interest" description="Disordered" evidence="6">
    <location>
        <begin position="299"/>
        <end position="323"/>
    </location>
</feature>
<feature type="compositionally biased region" description="Polar residues" evidence="6">
    <location>
        <begin position="299"/>
        <end position="309"/>
    </location>
</feature>
<evidence type="ECO:0000313" key="9">
    <source>
        <dbReference type="EMBL" id="KAF2163712.1"/>
    </source>
</evidence>
<dbReference type="PANTHER" id="PTHR33048">
    <property type="entry name" value="PTH11-LIKE INTEGRAL MEMBRANE PROTEIN (AFU_ORTHOLOGUE AFUA_5G11245)"/>
    <property type="match status" value="1"/>
</dbReference>
<keyword evidence="10" id="KW-1185">Reference proteome</keyword>
<keyword evidence="3 7" id="KW-1133">Transmembrane helix</keyword>
<accession>A0A6A6CCS0</accession>
<evidence type="ECO:0000256" key="6">
    <source>
        <dbReference type="SAM" id="MobiDB-lite"/>
    </source>
</evidence>
<evidence type="ECO:0000259" key="8">
    <source>
        <dbReference type="Pfam" id="PF20684"/>
    </source>
</evidence>
<dbReference type="PANTHER" id="PTHR33048:SF167">
    <property type="entry name" value="INTEGRAL MEMBRANE PROTEIN"/>
    <property type="match status" value="1"/>
</dbReference>